<feature type="compositionally biased region" description="Basic and acidic residues" evidence="1">
    <location>
        <begin position="35"/>
        <end position="48"/>
    </location>
</feature>
<comment type="caution">
    <text evidence="4">The sequence shown here is derived from an EMBL/GenBank/DDBJ whole genome shotgun (WGS) entry which is preliminary data.</text>
</comment>
<evidence type="ECO:0000313" key="3">
    <source>
        <dbReference type="EMBL" id="GFG49059.1"/>
    </source>
</evidence>
<protein>
    <submittedName>
        <fullName evidence="4">Uncharacterized protein</fullName>
    </submittedName>
</protein>
<reference evidence="3 6" key="2">
    <citation type="journal article" date="2019" name="Emerg. Microbes Infect.">
        <title>Comprehensive subspecies identification of 175 nontuberculous mycobacteria species based on 7547 genomic profiles.</title>
        <authorList>
            <person name="Matsumoto Y."/>
            <person name="Kinjo T."/>
            <person name="Motooka D."/>
            <person name="Nabeya D."/>
            <person name="Jung N."/>
            <person name="Uechi K."/>
            <person name="Horii T."/>
            <person name="Iida T."/>
            <person name="Fujita J."/>
            <person name="Nakamura S."/>
        </authorList>
    </citation>
    <scope>NUCLEOTIDE SEQUENCE [LARGE SCALE GENOMIC DNA]</scope>
    <source>
        <strain evidence="3 6">JCM 6377</strain>
    </source>
</reference>
<reference evidence="3" key="3">
    <citation type="submission" date="2020-02" db="EMBL/GenBank/DDBJ databases">
        <authorList>
            <person name="Matsumoto Y."/>
            <person name="Motooka D."/>
            <person name="Nakamura S."/>
        </authorList>
    </citation>
    <scope>NUCLEOTIDE SEQUENCE</scope>
    <source>
        <strain evidence="3">JCM 6377</strain>
    </source>
</reference>
<evidence type="ECO:0000256" key="2">
    <source>
        <dbReference type="SAM" id="Phobius"/>
    </source>
</evidence>
<reference evidence="4 5" key="1">
    <citation type="submission" date="2017-10" db="EMBL/GenBank/DDBJ databases">
        <title>The new phylogeny of genus Mycobacterium.</title>
        <authorList>
            <person name="Tortoli E."/>
            <person name="Trovato A."/>
            <person name="Cirillo D.M."/>
        </authorList>
    </citation>
    <scope>NUCLEOTIDE SEQUENCE [LARGE SCALE GENOMIC DNA]</scope>
    <source>
        <strain evidence="4 5">CCUG37673</strain>
    </source>
</reference>
<feature type="compositionally biased region" description="Polar residues" evidence="1">
    <location>
        <begin position="90"/>
        <end position="100"/>
    </location>
</feature>
<accession>A0A2A7MS79</accession>
<organism evidence="4 5">
    <name type="scientific">Mycolicibacterium agri</name>
    <name type="common">Mycobacterium agri</name>
    <dbReference type="NCBI Taxonomy" id="36811"/>
    <lineage>
        <taxon>Bacteria</taxon>
        <taxon>Bacillati</taxon>
        <taxon>Actinomycetota</taxon>
        <taxon>Actinomycetes</taxon>
        <taxon>Mycobacteriales</taxon>
        <taxon>Mycobacteriaceae</taxon>
        <taxon>Mycolicibacterium</taxon>
    </lineage>
</organism>
<dbReference type="Proteomes" id="UP000220914">
    <property type="component" value="Unassembled WGS sequence"/>
</dbReference>
<dbReference type="Proteomes" id="UP000465302">
    <property type="component" value="Unassembled WGS sequence"/>
</dbReference>
<evidence type="ECO:0000313" key="6">
    <source>
        <dbReference type="Proteomes" id="UP000465302"/>
    </source>
</evidence>
<keyword evidence="5" id="KW-1185">Reference proteome</keyword>
<evidence type="ECO:0000256" key="1">
    <source>
        <dbReference type="SAM" id="MobiDB-lite"/>
    </source>
</evidence>
<feature type="compositionally biased region" description="Low complexity" evidence="1">
    <location>
        <begin position="162"/>
        <end position="186"/>
    </location>
</feature>
<evidence type="ECO:0000313" key="4">
    <source>
        <dbReference type="EMBL" id="PEG34400.1"/>
    </source>
</evidence>
<dbReference type="AlphaFoldDB" id="A0A2A7MS79"/>
<feature type="transmembrane region" description="Helical" evidence="2">
    <location>
        <begin position="248"/>
        <end position="271"/>
    </location>
</feature>
<keyword evidence="2" id="KW-0812">Transmembrane</keyword>
<evidence type="ECO:0000313" key="5">
    <source>
        <dbReference type="Proteomes" id="UP000220914"/>
    </source>
</evidence>
<name>A0A2A7MS79_MYCAG</name>
<dbReference type="EMBL" id="PDCP01000066">
    <property type="protein sequence ID" value="PEG34400.1"/>
    <property type="molecule type" value="Genomic_DNA"/>
</dbReference>
<proteinExistence type="predicted"/>
<keyword evidence="2" id="KW-1133">Transmembrane helix</keyword>
<gene>
    <name evidence="4" type="ORF">CQY20_25840</name>
    <name evidence="3" type="ORF">MAGR_05000</name>
</gene>
<keyword evidence="2" id="KW-0472">Membrane</keyword>
<dbReference type="EMBL" id="BLKS01000001">
    <property type="protein sequence ID" value="GFG49059.1"/>
    <property type="molecule type" value="Genomic_DNA"/>
</dbReference>
<feature type="region of interest" description="Disordered" evidence="1">
    <location>
        <begin position="35"/>
        <end position="73"/>
    </location>
</feature>
<sequence>MVIGPGFVGTPVANAGLFGIGPDIDIFDLFGGDGRKRSEKSNSHHSRPDGLTTVQTQGAKDARAGTGVAPAPTAKVGSVSEGVRTRQFAASSADNVNVPRSANGRGAAVLDDEEGGRGDGGRALPRISVSGRAANLAPVPTAPSTRSVVIRGTRPTAGGSGAPTAVSPQSPVVSSAPQAPVAAPLAAAPPVPEAPEGRPSPAGPPAPSIESPPAKDPGAPIVSGIGRVPDSYRVGYAEYLRSATTGDLLVAALPGVAGIAGFTLIGAYVGYRQARALQQALVTPVPTRIVM</sequence>
<feature type="region of interest" description="Disordered" evidence="1">
    <location>
        <begin position="90"/>
        <end position="223"/>
    </location>
</feature>